<accession>F2U955</accession>
<dbReference type="GO" id="GO:0019878">
    <property type="term" value="P:lysine biosynthetic process via aminoadipic acid"/>
    <property type="evidence" value="ECO:0007669"/>
    <property type="project" value="TreeGrafter"/>
</dbReference>
<dbReference type="STRING" id="946362.F2U955"/>
<dbReference type="GeneID" id="16074868"/>
<sequence length="293" mass="33766">MTKHNNMSRSWRRVAVNAQAWTPTAKEFAGAIARVQRDERERILRFRFIQDAKSSLVGRLLLRYLVQEELGVPNAEIELVREESGRPVLRCPEHVSQLRFNVSHAGSYVVMAADSEREIGVDVMDHRRPLHDDVERFFELMTTTFTPKEWDNIRRSDTHGTALLEFYRYWTLKESYIKAIGLGLRMDLQRLQFASDPRLSHAQDDLMAVVDGATCEVDGERLSDWTFEQCHLDPRHCVSVCVHRSPGSYRPQPFVIMDTAAVIDALAPLREDELDDPAVMGIFAQMKDKPQRQ</sequence>
<feature type="domain" description="4'-phosphopantetheinyl transferase N-terminal" evidence="4">
    <location>
        <begin position="20"/>
        <end position="115"/>
    </location>
</feature>
<protein>
    <recommendedName>
        <fullName evidence="1">holo-[acyl-carrier-protein] synthase</fullName>
        <ecNumber evidence="1">2.7.8.7</ecNumber>
    </recommendedName>
</protein>
<dbReference type="SUPFAM" id="SSF56214">
    <property type="entry name" value="4'-phosphopantetheinyl transferase"/>
    <property type="match status" value="2"/>
</dbReference>
<dbReference type="PANTHER" id="PTHR12215:SF10">
    <property type="entry name" value="L-AMINOADIPATE-SEMIALDEHYDE DEHYDROGENASE-PHOSPHOPANTETHEINYL TRANSFERASE"/>
    <property type="match status" value="1"/>
</dbReference>
<dbReference type="PANTHER" id="PTHR12215">
    <property type="entry name" value="PHOSPHOPANTETHEINE TRANSFERASE"/>
    <property type="match status" value="1"/>
</dbReference>
<dbReference type="EC" id="2.7.8.7" evidence="1"/>
<name>F2U955_SALR5</name>
<feature type="domain" description="4'-phosphopantetheinyl transferase" evidence="3">
    <location>
        <begin position="119"/>
        <end position="200"/>
    </location>
</feature>
<evidence type="ECO:0000313" key="6">
    <source>
        <dbReference type="Proteomes" id="UP000007799"/>
    </source>
</evidence>
<evidence type="ECO:0000259" key="3">
    <source>
        <dbReference type="Pfam" id="PF01648"/>
    </source>
</evidence>
<dbReference type="RefSeq" id="XP_004994289.1">
    <property type="nucleotide sequence ID" value="XM_004994232.1"/>
</dbReference>
<dbReference type="OrthoDB" id="26719at2759"/>
<dbReference type="FunFam" id="3.90.470.20:FF:000003">
    <property type="entry name" value="L-aminoadipate-semialdehyde dehydrogenase-phosphopantetheinyl transferase"/>
    <property type="match status" value="1"/>
</dbReference>
<evidence type="ECO:0000259" key="4">
    <source>
        <dbReference type="Pfam" id="PF22624"/>
    </source>
</evidence>
<dbReference type="Gene3D" id="3.90.470.20">
    <property type="entry name" value="4'-phosphopantetheinyl transferase domain"/>
    <property type="match status" value="2"/>
</dbReference>
<evidence type="ECO:0000313" key="5">
    <source>
        <dbReference type="EMBL" id="EGD73258.1"/>
    </source>
</evidence>
<keyword evidence="6" id="KW-1185">Reference proteome</keyword>
<dbReference type="InterPro" id="IPR050559">
    <property type="entry name" value="P-Pant_transferase_sf"/>
</dbReference>
<dbReference type="Pfam" id="PF01648">
    <property type="entry name" value="ACPS"/>
    <property type="match status" value="1"/>
</dbReference>
<dbReference type="eggNOG" id="KOG0945">
    <property type="taxonomic scope" value="Eukaryota"/>
</dbReference>
<dbReference type="GO" id="GO:0008897">
    <property type="term" value="F:holo-[acyl-carrier-protein] synthase activity"/>
    <property type="evidence" value="ECO:0007669"/>
    <property type="project" value="UniProtKB-EC"/>
</dbReference>
<organism evidence="6">
    <name type="scientific">Salpingoeca rosetta (strain ATCC 50818 / BSB-021)</name>
    <dbReference type="NCBI Taxonomy" id="946362"/>
    <lineage>
        <taxon>Eukaryota</taxon>
        <taxon>Choanoflagellata</taxon>
        <taxon>Craspedida</taxon>
        <taxon>Salpingoecidae</taxon>
        <taxon>Salpingoeca</taxon>
    </lineage>
</organism>
<dbReference type="InParanoid" id="F2U955"/>
<proteinExistence type="predicted"/>
<dbReference type="EMBL" id="GL832965">
    <property type="protein sequence ID" value="EGD73258.1"/>
    <property type="molecule type" value="Genomic_DNA"/>
</dbReference>
<dbReference type="InterPro" id="IPR037143">
    <property type="entry name" value="4-PPantetheinyl_Trfase_dom_sf"/>
</dbReference>
<gene>
    <name evidence="5" type="ORF">PTSG_04971</name>
</gene>
<dbReference type="Pfam" id="PF22624">
    <property type="entry name" value="AASDHPPT_N"/>
    <property type="match status" value="1"/>
</dbReference>
<dbReference type="GO" id="GO:0005829">
    <property type="term" value="C:cytosol"/>
    <property type="evidence" value="ECO:0007669"/>
    <property type="project" value="TreeGrafter"/>
</dbReference>
<evidence type="ECO:0000256" key="2">
    <source>
        <dbReference type="ARBA" id="ARBA00022679"/>
    </source>
</evidence>
<dbReference type="InterPro" id="IPR055066">
    <property type="entry name" value="AASDHPPT_N"/>
</dbReference>
<dbReference type="GO" id="GO:0000287">
    <property type="term" value="F:magnesium ion binding"/>
    <property type="evidence" value="ECO:0007669"/>
    <property type="project" value="InterPro"/>
</dbReference>
<dbReference type="KEGG" id="sre:PTSG_04971"/>
<dbReference type="Proteomes" id="UP000007799">
    <property type="component" value="Unassembled WGS sequence"/>
</dbReference>
<keyword evidence="2" id="KW-0808">Transferase</keyword>
<dbReference type="FunCoup" id="F2U955">
    <property type="interactions" value="576"/>
</dbReference>
<dbReference type="InterPro" id="IPR008278">
    <property type="entry name" value="4-PPantetheinyl_Trfase_dom"/>
</dbReference>
<dbReference type="OMA" id="WVFEESL"/>
<dbReference type="AlphaFoldDB" id="F2U955"/>
<reference evidence="5" key="1">
    <citation type="submission" date="2009-08" db="EMBL/GenBank/DDBJ databases">
        <title>Annotation of Salpingoeca rosetta.</title>
        <authorList>
            <consortium name="The Broad Institute Genome Sequencing Platform"/>
            <person name="Russ C."/>
            <person name="Cuomo C."/>
            <person name="Burger G."/>
            <person name="Gray M.W."/>
            <person name="Holland P.W.H."/>
            <person name="King N."/>
            <person name="Lang F.B.F."/>
            <person name="Roger A.J."/>
            <person name="Ruiz-Trillo I."/>
            <person name="Young S.K."/>
            <person name="Zeng Q."/>
            <person name="Gargeya S."/>
            <person name="Alvarado L."/>
            <person name="Berlin A."/>
            <person name="Chapman S.B."/>
            <person name="Chen Z."/>
            <person name="Freedman E."/>
            <person name="Gellesch M."/>
            <person name="Goldberg J."/>
            <person name="Griggs A."/>
            <person name="Gujja S."/>
            <person name="Heilman E."/>
            <person name="Heiman D."/>
            <person name="Howarth C."/>
            <person name="Mehta T."/>
            <person name="Neiman D."/>
            <person name="Pearson M."/>
            <person name="Roberts A."/>
            <person name="Saif S."/>
            <person name="Shea T."/>
            <person name="Shenoy N."/>
            <person name="Sisk P."/>
            <person name="Stolte C."/>
            <person name="Sykes S."/>
            <person name="White J."/>
            <person name="Yandava C."/>
            <person name="Haas B."/>
            <person name="Nusbaum C."/>
            <person name="Birren B."/>
        </authorList>
    </citation>
    <scope>NUCLEOTIDE SEQUENCE [LARGE SCALE GENOMIC DNA]</scope>
    <source>
        <strain evidence="5">ATCC 50818</strain>
    </source>
</reference>
<evidence type="ECO:0000256" key="1">
    <source>
        <dbReference type="ARBA" id="ARBA00013172"/>
    </source>
</evidence>